<dbReference type="Pfam" id="PF07261">
    <property type="entry name" value="DnaB_2"/>
    <property type="match status" value="1"/>
</dbReference>
<comment type="caution">
    <text evidence="5">The sequence shown here is derived from an EMBL/GenBank/DDBJ whole genome shotgun (WGS) entry which is preliminary data.</text>
</comment>
<feature type="region of interest" description="Disordered" evidence="2">
    <location>
        <begin position="271"/>
        <end position="298"/>
    </location>
</feature>
<feature type="compositionally biased region" description="Basic and acidic residues" evidence="2">
    <location>
        <begin position="469"/>
        <end position="481"/>
    </location>
</feature>
<evidence type="ECO:0000256" key="1">
    <source>
        <dbReference type="ARBA" id="ARBA00093462"/>
    </source>
</evidence>
<feature type="domain" description="Replicative helicase loading/DNA remodeling protein DnaB N-terminal winged helix" evidence="4">
    <location>
        <begin position="9"/>
        <end position="240"/>
    </location>
</feature>
<dbReference type="RefSeq" id="WP_051188957.1">
    <property type="nucleotide sequence ID" value="NZ_JQBZ01000025.1"/>
</dbReference>
<feature type="compositionally biased region" description="Polar residues" evidence="2">
    <location>
        <begin position="271"/>
        <end position="285"/>
    </location>
</feature>
<proteinExistence type="inferred from homology"/>
<comment type="similarity">
    <text evidence="1">Belongs to the DnaB/DnaD family.</text>
</comment>
<evidence type="ECO:0000259" key="4">
    <source>
        <dbReference type="Pfam" id="PF25888"/>
    </source>
</evidence>
<evidence type="ECO:0000256" key="2">
    <source>
        <dbReference type="SAM" id="MobiDB-lite"/>
    </source>
</evidence>
<evidence type="ECO:0000313" key="5">
    <source>
        <dbReference type="EMBL" id="KRN88526.1"/>
    </source>
</evidence>
<dbReference type="InterPro" id="IPR058660">
    <property type="entry name" value="WHD_DnaB"/>
</dbReference>
<dbReference type="EMBL" id="JQBZ01000025">
    <property type="protein sequence ID" value="KRN88526.1"/>
    <property type="molecule type" value="Genomic_DNA"/>
</dbReference>
<dbReference type="STRING" id="1122146.IV53_GL000490"/>
<sequence length="481" mass="55017">MNQQNNELSPKDGFIVVADSKQAYNDELIIKKLYQPIMGIVARGLYDELSLRIQPRMNLAARRMNKDLQLALNVGVGSLVQARNRLEALGLLRTYTLTDEIGVLTIYEIKPPLTATAFFSDDILSSLLLSLIGETQYQELKDEFLYQKEIPANAQEITKTLLEVYLPDFTIPVAKNNSVKATLTEPLVQQTLADVLDEAYFVSLLQKSFVDQRDVLAHKADLVNLCLLYRLDELQLMTLLEQNCDVITNQVDYAAAKKQAYREFEMKLNPQTEQVATQEESTAVQTTPPTPPAKGSGGNAELLIAACNGMTPIEFLTDIKRQKGSFVTKNERIFIEDMVRRNVLPNSVLNALIHYALIVQKHNLLKVSFLEAIAVDWAQNKIKTPSEAFSYVRKRNQKQKEKAEQRKKALPKYYNGRPVVQKEKLPEWAKEEQKNPPRDLEKEAILKIKIAEQEKIAAENKRKFKERKRKEAEERRKARKW</sequence>
<name>A0A0R2KGP4_9LACO</name>
<protein>
    <submittedName>
        <fullName evidence="5">Chromosome replication initiation membrane attachment protein</fullName>
    </submittedName>
</protein>
<feature type="region of interest" description="Disordered" evidence="2">
    <location>
        <begin position="459"/>
        <end position="481"/>
    </location>
</feature>
<dbReference type="OrthoDB" id="2082007at2"/>
<dbReference type="InterPro" id="IPR006343">
    <property type="entry name" value="DnaB/C_C"/>
</dbReference>
<organism evidence="5 6">
    <name type="scientific">Ligilactobacillus ceti DSM 22408</name>
    <dbReference type="NCBI Taxonomy" id="1122146"/>
    <lineage>
        <taxon>Bacteria</taxon>
        <taxon>Bacillati</taxon>
        <taxon>Bacillota</taxon>
        <taxon>Bacilli</taxon>
        <taxon>Lactobacillales</taxon>
        <taxon>Lactobacillaceae</taxon>
        <taxon>Ligilactobacillus</taxon>
    </lineage>
</organism>
<reference evidence="5 6" key="1">
    <citation type="journal article" date="2015" name="Genome Announc.">
        <title>Expanding the biotechnology potential of lactobacilli through comparative genomics of 213 strains and associated genera.</title>
        <authorList>
            <person name="Sun Z."/>
            <person name="Harris H.M."/>
            <person name="McCann A."/>
            <person name="Guo C."/>
            <person name="Argimon S."/>
            <person name="Zhang W."/>
            <person name="Yang X."/>
            <person name="Jeffery I.B."/>
            <person name="Cooney J.C."/>
            <person name="Kagawa T.F."/>
            <person name="Liu W."/>
            <person name="Song Y."/>
            <person name="Salvetti E."/>
            <person name="Wrobel A."/>
            <person name="Rasinkangas P."/>
            <person name="Parkhill J."/>
            <person name="Rea M.C."/>
            <person name="O'Sullivan O."/>
            <person name="Ritari J."/>
            <person name="Douillard F.P."/>
            <person name="Paul Ross R."/>
            <person name="Yang R."/>
            <person name="Briner A.E."/>
            <person name="Felis G.E."/>
            <person name="de Vos W.M."/>
            <person name="Barrangou R."/>
            <person name="Klaenhammer T.R."/>
            <person name="Caufield P.W."/>
            <person name="Cui Y."/>
            <person name="Zhang H."/>
            <person name="O'Toole P.W."/>
        </authorList>
    </citation>
    <scope>NUCLEOTIDE SEQUENCE [LARGE SCALE GENOMIC DNA]</scope>
    <source>
        <strain evidence="5 6">DSM 22408</strain>
    </source>
</reference>
<keyword evidence="6" id="KW-1185">Reference proteome</keyword>
<dbReference type="Pfam" id="PF25888">
    <property type="entry name" value="WHD_DnaB"/>
    <property type="match status" value="1"/>
</dbReference>
<dbReference type="AlphaFoldDB" id="A0A0R2KGP4"/>
<dbReference type="Proteomes" id="UP000051500">
    <property type="component" value="Unassembled WGS sequence"/>
</dbReference>
<dbReference type="eggNOG" id="COG3611">
    <property type="taxonomic scope" value="Bacteria"/>
</dbReference>
<feature type="domain" description="DnaB/C C-terminal" evidence="3">
    <location>
        <begin position="317"/>
        <end position="388"/>
    </location>
</feature>
<gene>
    <name evidence="5" type="ORF">IV53_GL000490</name>
</gene>
<evidence type="ECO:0000259" key="3">
    <source>
        <dbReference type="Pfam" id="PF07261"/>
    </source>
</evidence>
<accession>A0A0R2KGP4</accession>
<dbReference type="PATRIC" id="fig|1122146.4.peg.502"/>
<evidence type="ECO:0000313" key="6">
    <source>
        <dbReference type="Proteomes" id="UP000051500"/>
    </source>
</evidence>